<evidence type="ECO:0000313" key="3">
    <source>
        <dbReference type="Proteomes" id="UP000236291"/>
    </source>
</evidence>
<feature type="region of interest" description="Disordered" evidence="1">
    <location>
        <begin position="21"/>
        <end position="52"/>
    </location>
</feature>
<sequence>MFGLVVCGGMKWNEEKASWKSVEQVEGSNPSRWSTEGGVVPAGAPMPKSDKE</sequence>
<proteinExistence type="predicted"/>
<evidence type="ECO:0000256" key="1">
    <source>
        <dbReference type="SAM" id="MobiDB-lite"/>
    </source>
</evidence>
<gene>
    <name evidence="2" type="ORF">L195_g036625</name>
</gene>
<comment type="caution">
    <text evidence="2">The sequence shown here is derived from an EMBL/GenBank/DDBJ whole genome shotgun (WGS) entry which is preliminary data.</text>
</comment>
<dbReference type="AlphaFoldDB" id="A0A2K3LQ22"/>
<reference evidence="2 3" key="2">
    <citation type="journal article" date="2017" name="Front. Plant Sci.">
        <title>Gene Classification and Mining of Molecular Markers Useful in Red Clover (Trifolium pratense) Breeding.</title>
        <authorList>
            <person name="Istvanek J."/>
            <person name="Dluhosova J."/>
            <person name="Dluhos P."/>
            <person name="Patkova L."/>
            <person name="Nedelnik J."/>
            <person name="Repkova J."/>
        </authorList>
    </citation>
    <scope>NUCLEOTIDE SEQUENCE [LARGE SCALE GENOMIC DNA]</scope>
    <source>
        <strain evidence="3">cv. Tatra</strain>
        <tissue evidence="2">Young leaves</tissue>
    </source>
</reference>
<reference evidence="2 3" key="1">
    <citation type="journal article" date="2014" name="Am. J. Bot.">
        <title>Genome assembly and annotation for red clover (Trifolium pratense; Fabaceae).</title>
        <authorList>
            <person name="Istvanek J."/>
            <person name="Jaros M."/>
            <person name="Krenek A."/>
            <person name="Repkova J."/>
        </authorList>
    </citation>
    <scope>NUCLEOTIDE SEQUENCE [LARGE SCALE GENOMIC DNA]</scope>
    <source>
        <strain evidence="3">cv. Tatra</strain>
        <tissue evidence="2">Young leaves</tissue>
    </source>
</reference>
<name>A0A2K3LQ22_TRIPR</name>
<protein>
    <submittedName>
        <fullName evidence="2">Uncharacterized protein</fullName>
    </submittedName>
</protein>
<accession>A0A2K3LQ22</accession>
<organism evidence="2 3">
    <name type="scientific">Trifolium pratense</name>
    <name type="common">Red clover</name>
    <dbReference type="NCBI Taxonomy" id="57577"/>
    <lineage>
        <taxon>Eukaryota</taxon>
        <taxon>Viridiplantae</taxon>
        <taxon>Streptophyta</taxon>
        <taxon>Embryophyta</taxon>
        <taxon>Tracheophyta</taxon>
        <taxon>Spermatophyta</taxon>
        <taxon>Magnoliopsida</taxon>
        <taxon>eudicotyledons</taxon>
        <taxon>Gunneridae</taxon>
        <taxon>Pentapetalae</taxon>
        <taxon>rosids</taxon>
        <taxon>fabids</taxon>
        <taxon>Fabales</taxon>
        <taxon>Fabaceae</taxon>
        <taxon>Papilionoideae</taxon>
        <taxon>50 kb inversion clade</taxon>
        <taxon>NPAAA clade</taxon>
        <taxon>Hologalegina</taxon>
        <taxon>IRL clade</taxon>
        <taxon>Trifolieae</taxon>
        <taxon>Trifolium</taxon>
    </lineage>
</organism>
<evidence type="ECO:0000313" key="2">
    <source>
        <dbReference type="EMBL" id="PNX80619.1"/>
    </source>
</evidence>
<dbReference type="Proteomes" id="UP000236291">
    <property type="component" value="Unassembled WGS sequence"/>
</dbReference>
<dbReference type="EMBL" id="ASHM01038304">
    <property type="protein sequence ID" value="PNX80619.1"/>
    <property type="molecule type" value="Genomic_DNA"/>
</dbReference>